<proteinExistence type="predicted"/>
<dbReference type="Proteomes" id="UP000231279">
    <property type="component" value="Unassembled WGS sequence"/>
</dbReference>
<keyword evidence="3" id="KW-1185">Reference proteome</keyword>
<dbReference type="AlphaFoldDB" id="A0A2G9H8K0"/>
<evidence type="ECO:0000313" key="2">
    <source>
        <dbReference type="EMBL" id="PIN13851.1"/>
    </source>
</evidence>
<reference evidence="2" key="3">
    <citation type="journal article" date="2018" name="Gigascience">
        <title>Genome assembly of the pink ipe (Handroanthus impetiginosus, Bignoniaceae), a highly-valued ecologically keystone neotropical timber forest tree.</title>
        <authorList>
            <person name="Silva-Junior O.B."/>
            <person name="Novaes E."/>
            <person name="Grattapaglia D."/>
            <person name="Collevatti R.G."/>
        </authorList>
    </citation>
    <scope>NUCLEOTIDE SEQUENCE [LARGE SCALE GENOMIC DNA]</scope>
    <source>
        <strain evidence="2">UFG-1</strain>
        <tissue evidence="2">Leaf</tissue>
    </source>
</reference>
<dbReference type="OrthoDB" id="913638at2759"/>
<gene>
    <name evidence="1" type="ORF">CDL12_13520</name>
    <name evidence="2" type="ORF">CDL12_13523</name>
</gene>
<reference evidence="3" key="2">
    <citation type="journal article" date="2018" name="Gigascience">
        <title>Genome assembly of the Pink Ipe (Handroanthus impetiginosus, Bignoniaceae), a highly valued, ecologically keystone Neotropical timber forest tree.</title>
        <authorList>
            <person name="Silva-Junior O.B."/>
            <person name="Grattapaglia D."/>
            <person name="Novaes E."/>
            <person name="Collevatti R.G."/>
        </authorList>
    </citation>
    <scope>NUCLEOTIDE SEQUENCE [LARGE SCALE GENOMIC DNA]</scope>
    <source>
        <strain evidence="3">cv. UFG-1</strain>
    </source>
</reference>
<dbReference type="EMBL" id="NKXS01002399">
    <property type="protein sequence ID" value="PIN13848.1"/>
    <property type="molecule type" value="Genomic_DNA"/>
</dbReference>
<organism evidence="2 3">
    <name type="scientific">Handroanthus impetiginosus</name>
    <dbReference type="NCBI Taxonomy" id="429701"/>
    <lineage>
        <taxon>Eukaryota</taxon>
        <taxon>Viridiplantae</taxon>
        <taxon>Streptophyta</taxon>
        <taxon>Embryophyta</taxon>
        <taxon>Tracheophyta</taxon>
        <taxon>Spermatophyta</taxon>
        <taxon>Magnoliopsida</taxon>
        <taxon>eudicotyledons</taxon>
        <taxon>Gunneridae</taxon>
        <taxon>Pentapetalae</taxon>
        <taxon>asterids</taxon>
        <taxon>lamiids</taxon>
        <taxon>Lamiales</taxon>
        <taxon>Bignoniaceae</taxon>
        <taxon>Crescentiina</taxon>
        <taxon>Tabebuia alliance</taxon>
        <taxon>Handroanthus</taxon>
    </lineage>
</organism>
<protein>
    <submittedName>
        <fullName evidence="2">Uncharacterized protein</fullName>
    </submittedName>
</protein>
<accession>A0A2G9H8K0</accession>
<sequence length="155" mass="17764">MATNGEYFASVAHQYPQPSRPLHADYDVEAKWTTESGGYNRVHNHEDDDLRQFLRGFVDDLDERGFEKFKKLISKVENKVPIERLLKESLHDFKGRHVSEVFEKLVGKLNSGEVRDRDVNGGVFTAAEGEELRVERFKVKTVNVVGVGDDKEEQN</sequence>
<comment type="caution">
    <text evidence="2">The sequence shown here is derived from an EMBL/GenBank/DDBJ whole genome shotgun (WGS) entry which is preliminary data.</text>
</comment>
<evidence type="ECO:0000313" key="1">
    <source>
        <dbReference type="EMBL" id="PIN13848.1"/>
    </source>
</evidence>
<dbReference type="EMBL" id="NKXS01002399">
    <property type="protein sequence ID" value="PIN13851.1"/>
    <property type="molecule type" value="Genomic_DNA"/>
</dbReference>
<reference evidence="2" key="1">
    <citation type="submission" date="2017-07" db="EMBL/GenBank/DDBJ databases">
        <authorList>
            <person name="Sun Z.S."/>
            <person name="Albrecht U."/>
            <person name="Echele G."/>
            <person name="Lee C.C."/>
        </authorList>
    </citation>
    <scope>NUCLEOTIDE SEQUENCE</scope>
    <source>
        <strain evidence="2">UFG-1</strain>
        <tissue evidence="2">Leaf</tissue>
    </source>
</reference>
<name>A0A2G9H8K0_9LAMI</name>
<evidence type="ECO:0000313" key="3">
    <source>
        <dbReference type="Proteomes" id="UP000231279"/>
    </source>
</evidence>